<comment type="caution">
    <text evidence="10">The sequence shown here is derived from an EMBL/GenBank/DDBJ whole genome shotgun (WGS) entry which is preliminary data.</text>
</comment>
<dbReference type="InterPro" id="IPR017871">
    <property type="entry name" value="ABC_transporter-like_CS"/>
</dbReference>
<dbReference type="PANTHER" id="PTHR43394:SF1">
    <property type="entry name" value="ATP-BINDING CASSETTE SUB-FAMILY B MEMBER 10, MITOCHONDRIAL"/>
    <property type="match status" value="1"/>
</dbReference>
<sequence length="576" mass="65531">MLKRFISYYRPHWKLFCADMFCAFLVAVADLFYPIIAKNMINDYVPNKNLRLLLVWGGTLLAIYCIKAGLNYFIQYYGHIVGVRMQADMRRDVFKRLQKLPFSFFDENKTGTIMSRIVNDLMDISELAHHGPEDLFLSIVLLIGSFVMLSTINLPLTLIIFTLLPFIVFFAVKMRRKMSNAFMRTREEIAEVNASIENSIAGIRVSRAYTSGEHEEKKFEVHNQNFQKARAAAYKVMGLFSAGMDLFMDILYLVVLVAGGVFFFYGKIDVGEFAAYLLYINMFLNPIKRLVAFFEQFQNGMTGFKRFEEIMAEQEEPEALNAIEIDKLNGVIDFDDVSFQYESRSGDKEQDMVISHLSMHIDKGKTVALVGPSGGGKTTLCHLIPRFYEVTGGAIRIDGYDITGLSRYSLRKNIGMVAQDVFLFTGTIRENIAYGNLDATEEQIIEAAKKANIHDYIMTMDEGYDTYIGERGVKLSGGQKQRISIARVFLKNPSILILDEATSALDNATEMLIQNALEELSVGRTSIIVAHRLSTIKNADEIIVLTDEGIQERGTHEELLRQNGMYARLYQYQFRD</sequence>
<reference evidence="10" key="1">
    <citation type="submission" date="2020-08" db="EMBL/GenBank/DDBJ databases">
        <title>Genome public.</title>
        <authorList>
            <person name="Liu C."/>
            <person name="Sun Q."/>
        </authorList>
    </citation>
    <scope>NUCLEOTIDE SEQUENCE</scope>
    <source>
        <strain evidence="10">NSJ-33</strain>
    </source>
</reference>
<keyword evidence="6 7" id="KW-0472">Membrane</keyword>
<protein>
    <submittedName>
        <fullName evidence="10">ABC transporter ATP-binding protein</fullName>
    </submittedName>
</protein>
<dbReference type="InterPro" id="IPR039421">
    <property type="entry name" value="Type_1_exporter"/>
</dbReference>
<dbReference type="Pfam" id="PF00005">
    <property type="entry name" value="ABC_tran"/>
    <property type="match status" value="1"/>
</dbReference>
<feature type="transmembrane region" description="Helical" evidence="7">
    <location>
        <begin position="53"/>
        <end position="74"/>
    </location>
</feature>
<feature type="transmembrane region" description="Helical" evidence="7">
    <location>
        <begin position="246"/>
        <end position="265"/>
    </location>
</feature>
<dbReference type="InterPro" id="IPR036640">
    <property type="entry name" value="ABC1_TM_sf"/>
</dbReference>
<dbReference type="RefSeq" id="WP_249293539.1">
    <property type="nucleotide sequence ID" value="NZ_JACRSV010000001.1"/>
</dbReference>
<dbReference type="Gene3D" id="3.40.50.300">
    <property type="entry name" value="P-loop containing nucleotide triphosphate hydrolases"/>
    <property type="match status" value="1"/>
</dbReference>
<name>A0A926DZB6_9FIRM</name>
<dbReference type="InterPro" id="IPR011527">
    <property type="entry name" value="ABC1_TM_dom"/>
</dbReference>
<dbReference type="PROSITE" id="PS50893">
    <property type="entry name" value="ABC_TRANSPORTER_2"/>
    <property type="match status" value="1"/>
</dbReference>
<dbReference type="Gene3D" id="1.20.1560.10">
    <property type="entry name" value="ABC transporter type 1, transmembrane domain"/>
    <property type="match status" value="1"/>
</dbReference>
<evidence type="ECO:0000259" key="9">
    <source>
        <dbReference type="PROSITE" id="PS50929"/>
    </source>
</evidence>
<dbReference type="CDD" id="cd03251">
    <property type="entry name" value="ABCC_MsbA"/>
    <property type="match status" value="1"/>
</dbReference>
<dbReference type="PROSITE" id="PS50929">
    <property type="entry name" value="ABC_TM1F"/>
    <property type="match status" value="1"/>
</dbReference>
<dbReference type="SUPFAM" id="SSF90123">
    <property type="entry name" value="ABC transporter transmembrane region"/>
    <property type="match status" value="1"/>
</dbReference>
<dbReference type="Proteomes" id="UP000610760">
    <property type="component" value="Unassembled WGS sequence"/>
</dbReference>
<dbReference type="SMART" id="SM00382">
    <property type="entry name" value="AAA"/>
    <property type="match status" value="1"/>
</dbReference>
<proteinExistence type="predicted"/>
<feature type="domain" description="ABC transporter" evidence="8">
    <location>
        <begin position="332"/>
        <end position="572"/>
    </location>
</feature>
<feature type="transmembrane region" description="Helical" evidence="7">
    <location>
        <begin position="158"/>
        <end position="174"/>
    </location>
</feature>
<dbReference type="GO" id="GO:0005886">
    <property type="term" value="C:plasma membrane"/>
    <property type="evidence" value="ECO:0007669"/>
    <property type="project" value="UniProtKB-SubCell"/>
</dbReference>
<evidence type="ECO:0000259" key="8">
    <source>
        <dbReference type="PROSITE" id="PS50893"/>
    </source>
</evidence>
<dbReference type="EMBL" id="JACRSV010000001">
    <property type="protein sequence ID" value="MBC8558649.1"/>
    <property type="molecule type" value="Genomic_DNA"/>
</dbReference>
<evidence type="ECO:0000313" key="11">
    <source>
        <dbReference type="Proteomes" id="UP000610760"/>
    </source>
</evidence>
<keyword evidence="2 7" id="KW-0812">Transmembrane</keyword>
<evidence type="ECO:0000256" key="3">
    <source>
        <dbReference type="ARBA" id="ARBA00022741"/>
    </source>
</evidence>
<evidence type="ECO:0000256" key="6">
    <source>
        <dbReference type="ARBA" id="ARBA00023136"/>
    </source>
</evidence>
<accession>A0A926DZB6</accession>
<dbReference type="PROSITE" id="PS00211">
    <property type="entry name" value="ABC_TRANSPORTER_1"/>
    <property type="match status" value="1"/>
</dbReference>
<evidence type="ECO:0000256" key="7">
    <source>
        <dbReference type="SAM" id="Phobius"/>
    </source>
</evidence>
<keyword evidence="3" id="KW-0547">Nucleotide-binding</keyword>
<evidence type="ECO:0000256" key="1">
    <source>
        <dbReference type="ARBA" id="ARBA00004651"/>
    </source>
</evidence>
<dbReference type="CDD" id="cd18549">
    <property type="entry name" value="ABC_6TM_YwjA_like"/>
    <property type="match status" value="1"/>
</dbReference>
<dbReference type="GO" id="GO:0016887">
    <property type="term" value="F:ATP hydrolysis activity"/>
    <property type="evidence" value="ECO:0007669"/>
    <property type="project" value="InterPro"/>
</dbReference>
<feature type="domain" description="ABC transmembrane type-1" evidence="9">
    <location>
        <begin position="20"/>
        <end position="299"/>
    </location>
</feature>
<feature type="transmembrane region" description="Helical" evidence="7">
    <location>
        <begin position="135"/>
        <end position="152"/>
    </location>
</feature>
<dbReference type="PANTHER" id="PTHR43394">
    <property type="entry name" value="ATP-DEPENDENT PERMEASE MDL1, MITOCHONDRIAL"/>
    <property type="match status" value="1"/>
</dbReference>
<gene>
    <name evidence="10" type="ORF">H8710_01065</name>
</gene>
<evidence type="ECO:0000256" key="4">
    <source>
        <dbReference type="ARBA" id="ARBA00022840"/>
    </source>
</evidence>
<dbReference type="InterPro" id="IPR003439">
    <property type="entry name" value="ABC_transporter-like_ATP-bd"/>
</dbReference>
<dbReference type="AlphaFoldDB" id="A0A926DZB6"/>
<keyword evidence="5 7" id="KW-1133">Transmembrane helix</keyword>
<evidence type="ECO:0000256" key="2">
    <source>
        <dbReference type="ARBA" id="ARBA00022692"/>
    </source>
</evidence>
<dbReference type="Pfam" id="PF00664">
    <property type="entry name" value="ABC_membrane"/>
    <property type="match status" value="1"/>
</dbReference>
<dbReference type="InterPro" id="IPR003593">
    <property type="entry name" value="AAA+_ATPase"/>
</dbReference>
<keyword evidence="4 10" id="KW-0067">ATP-binding</keyword>
<keyword evidence="11" id="KW-1185">Reference proteome</keyword>
<evidence type="ECO:0000256" key="5">
    <source>
        <dbReference type="ARBA" id="ARBA00022989"/>
    </source>
</evidence>
<dbReference type="GO" id="GO:0015421">
    <property type="term" value="F:ABC-type oligopeptide transporter activity"/>
    <property type="evidence" value="ECO:0007669"/>
    <property type="project" value="TreeGrafter"/>
</dbReference>
<dbReference type="InterPro" id="IPR027417">
    <property type="entry name" value="P-loop_NTPase"/>
</dbReference>
<evidence type="ECO:0000313" key="10">
    <source>
        <dbReference type="EMBL" id="MBC8558649.1"/>
    </source>
</evidence>
<dbReference type="FunFam" id="3.40.50.300:FF:000218">
    <property type="entry name" value="Multidrug ABC transporter ATP-binding protein"/>
    <property type="match status" value="1"/>
</dbReference>
<organism evidence="10 11">
    <name type="scientific">Fumia xinanensis</name>
    <dbReference type="NCBI Taxonomy" id="2763659"/>
    <lineage>
        <taxon>Bacteria</taxon>
        <taxon>Bacillati</taxon>
        <taxon>Bacillota</taxon>
        <taxon>Clostridia</taxon>
        <taxon>Eubacteriales</taxon>
        <taxon>Oscillospiraceae</taxon>
        <taxon>Fumia</taxon>
    </lineage>
</organism>
<comment type="subcellular location">
    <subcellularLocation>
        <location evidence="1">Cell membrane</location>
        <topology evidence="1">Multi-pass membrane protein</topology>
    </subcellularLocation>
</comment>
<dbReference type="SUPFAM" id="SSF52540">
    <property type="entry name" value="P-loop containing nucleoside triphosphate hydrolases"/>
    <property type="match status" value="1"/>
</dbReference>
<dbReference type="GO" id="GO:0005524">
    <property type="term" value="F:ATP binding"/>
    <property type="evidence" value="ECO:0007669"/>
    <property type="project" value="UniProtKB-KW"/>
</dbReference>
<feature type="transmembrane region" description="Helical" evidence="7">
    <location>
        <begin position="12"/>
        <end position="33"/>
    </location>
</feature>